<sequence length="194" mass="22564">MKNRSFLCFVIICLLVACNSDYTIKRRGYYKIDFPAHEYQLFDQPGYPYTFEYPVYAKVVKDTTFFEGKPENDYWINIDFPQFNGKIYMSYKEVGKNNFTKLVNDAFEMTYKHTPKATEITDSAMRTAKGISGLFFNVGGNAATAKQFFVTDSVRHFLRGALYFDATPNEDSLSIVNNFLQEDMKHLINSLQWK</sequence>
<reference evidence="1 2" key="1">
    <citation type="submission" date="2018-09" db="EMBL/GenBank/DDBJ databases">
        <title>Genome sequencing of strain 6GH32-13.</title>
        <authorList>
            <person name="Weon H.-Y."/>
            <person name="Heo J."/>
            <person name="Kwon S.-W."/>
        </authorList>
    </citation>
    <scope>NUCLEOTIDE SEQUENCE [LARGE SCALE GENOMIC DNA]</scope>
    <source>
        <strain evidence="1 2">5GH32-13</strain>
    </source>
</reference>
<proteinExistence type="predicted"/>
<dbReference type="Proteomes" id="UP000263900">
    <property type="component" value="Chromosome"/>
</dbReference>
<accession>A0A3B7N1R1</accession>
<dbReference type="OrthoDB" id="679501at2"/>
<name>A0A3B7N1R1_9BACT</name>
<dbReference type="EMBL" id="CP032157">
    <property type="protein sequence ID" value="AXY76301.1"/>
    <property type="molecule type" value="Genomic_DNA"/>
</dbReference>
<gene>
    <name evidence="1" type="ORF">D3H65_20905</name>
</gene>
<organism evidence="1 2">
    <name type="scientific">Paraflavitalea soli</name>
    <dbReference type="NCBI Taxonomy" id="2315862"/>
    <lineage>
        <taxon>Bacteria</taxon>
        <taxon>Pseudomonadati</taxon>
        <taxon>Bacteroidota</taxon>
        <taxon>Chitinophagia</taxon>
        <taxon>Chitinophagales</taxon>
        <taxon>Chitinophagaceae</taxon>
        <taxon>Paraflavitalea</taxon>
    </lineage>
</organism>
<evidence type="ECO:0008006" key="3">
    <source>
        <dbReference type="Google" id="ProtNLM"/>
    </source>
</evidence>
<dbReference type="Pfam" id="PF25593">
    <property type="entry name" value="GldD_lipo"/>
    <property type="match status" value="1"/>
</dbReference>
<dbReference type="PROSITE" id="PS51257">
    <property type="entry name" value="PROKAR_LIPOPROTEIN"/>
    <property type="match status" value="1"/>
</dbReference>
<evidence type="ECO:0000313" key="2">
    <source>
        <dbReference type="Proteomes" id="UP000263900"/>
    </source>
</evidence>
<dbReference type="RefSeq" id="WP_119052179.1">
    <property type="nucleotide sequence ID" value="NZ_CP032157.1"/>
</dbReference>
<dbReference type="AlphaFoldDB" id="A0A3B7N1R1"/>
<keyword evidence="2" id="KW-1185">Reference proteome</keyword>
<evidence type="ECO:0000313" key="1">
    <source>
        <dbReference type="EMBL" id="AXY76301.1"/>
    </source>
</evidence>
<protein>
    <recommendedName>
        <fullName evidence="3">Gliding motility lipoprotein GldD</fullName>
    </recommendedName>
</protein>
<dbReference type="KEGG" id="pseg:D3H65_20905"/>
<dbReference type="InterPro" id="IPR019850">
    <property type="entry name" value="GldD-like"/>
</dbReference>